<comment type="caution">
    <text evidence="18">The sequence shown here is derived from an EMBL/GenBank/DDBJ whole genome shotgun (WGS) entry which is preliminary data.</text>
</comment>
<organism evidence="18 19">
    <name type="scientific">Methylovulum psychrotolerans</name>
    <dbReference type="NCBI Taxonomy" id="1704499"/>
    <lineage>
        <taxon>Bacteria</taxon>
        <taxon>Pseudomonadati</taxon>
        <taxon>Pseudomonadota</taxon>
        <taxon>Gammaproteobacteria</taxon>
        <taxon>Methylococcales</taxon>
        <taxon>Methylococcaceae</taxon>
        <taxon>Methylovulum</taxon>
    </lineage>
</organism>
<sequence length="1085" mass="118909">MIRSKLICVLLVEDDPIAAQRVQVCLRQFKEIPFEVVRAGSAEQAPTKTVDSRARDMRFEIVWVQSLDEALPKLAEFHFDVIVLALSLADSQGLPTLQAFHQQNQALPVIVLLGNDDDPLAQAALKAGAKAHVVKDDAGYEGLVRLIKYVLHRADIETRNQLLIAALKATSNAIIITDRDARIEWINPAFTQLSGYSFQESLGRRPIDLLKSGVHDAVFYQQMWAKLANDEHWQGEIVNRHKDGSLYNADVGISPVFDNAGVLSGYVQIQRDITDSVVLLNVSEVLQKTIPLATRFGQVLLILFNLKAFDLAHKGCVLLRSADDPLALVEFVLSGDLTPAFLDREKRLDHRASLSGQVLQSGEVLVADDCYCSVSDQYQLLDMQAHGHYVVPLVLGNEVLGTLFLFTDCYPLQTESRLTMLKQVGEMMALAVRQEETKVALETARDLAMQASLIKSEFLANMSHEIRTPMNGVLGMLDLLRETKLSPTQQDWVDTACSSAEALLDIINDILDYSKLEAGKCAVEQIEFNLADLVDDICALLAVRAYGKGLELNCALPVPMPLQWLGDPMRIRQVLTNLVGNAVKFTEQGEIYIKVSRTPLTMNQDEVRFEVRDTGIGISPEAQRQLFKPFSQADSATSRRFGGSGLGLSISKRLVELMGGHIGMDSHPGAGTCFWFTLPLTYTQTQETRQLSCDLSGKRTLVVDDNATNREVLANYLASWGLAVSEVDNGSAALMQLQTSALHGIIYDLILLDVQMPIMDGLTLAKCLAHIPTLAAIPIILISSGDQFNSDDYQNTAIVQRLLKPVRQLQLFDVIVNALHCVDALPPEAAAEPPVPCYRGKDVLVVEDNKINQKVITAKLAKFGLVPEIAENGQVALDKLAHQPYDLILMDCQMPVLDGYSATRELRLLERRQAWPRQTVIALTANALEGEREKCLAAGMDDYLTKPIVSEQLQAVLARTLGGSDDGGVPDPGLATTQVPVWDEARALKQLDGDQELLDEMISLFLEEGAKQLAVLMAAQGQAVAVANAAHTIKGTLGHFCADTAKTAASILENAARSGEVADLSDLVETLKQAVTVLIGQLQNR</sequence>
<comment type="caution">
    <text evidence="12">Lacks conserved residue(s) required for the propagation of feature annotation.</text>
</comment>
<evidence type="ECO:0000256" key="5">
    <source>
        <dbReference type="ARBA" id="ARBA00022741"/>
    </source>
</evidence>
<dbReference type="FunFam" id="3.30.565.10:FF:000010">
    <property type="entry name" value="Sensor histidine kinase RcsC"/>
    <property type="match status" value="1"/>
</dbReference>
<dbReference type="CDD" id="cd00130">
    <property type="entry name" value="PAS"/>
    <property type="match status" value="1"/>
</dbReference>
<dbReference type="Pfam" id="PF13426">
    <property type="entry name" value="PAS_9"/>
    <property type="match status" value="1"/>
</dbReference>
<dbReference type="InterPro" id="IPR036097">
    <property type="entry name" value="HisK_dim/P_sf"/>
</dbReference>
<keyword evidence="4" id="KW-0808">Transferase</keyword>
<dbReference type="CDD" id="cd16922">
    <property type="entry name" value="HATPase_EvgS-ArcB-TorS-like"/>
    <property type="match status" value="1"/>
</dbReference>
<keyword evidence="7" id="KW-0067">ATP-binding</keyword>
<dbReference type="PROSITE" id="PS50894">
    <property type="entry name" value="HPT"/>
    <property type="match status" value="1"/>
</dbReference>
<dbReference type="Gene3D" id="3.40.50.2300">
    <property type="match status" value="3"/>
</dbReference>
<dbReference type="SUPFAM" id="SSF55781">
    <property type="entry name" value="GAF domain-like"/>
    <property type="match status" value="1"/>
</dbReference>
<dbReference type="Pfam" id="PF13185">
    <property type="entry name" value="GAF_2"/>
    <property type="match status" value="1"/>
</dbReference>
<dbReference type="Gene3D" id="1.10.287.130">
    <property type="match status" value="1"/>
</dbReference>
<dbReference type="InterPro" id="IPR036890">
    <property type="entry name" value="HATPase_C_sf"/>
</dbReference>
<dbReference type="PANTHER" id="PTHR45339:SF5">
    <property type="entry name" value="HISTIDINE KINASE"/>
    <property type="match status" value="1"/>
</dbReference>
<dbReference type="InterPro" id="IPR029016">
    <property type="entry name" value="GAF-like_dom_sf"/>
</dbReference>
<dbReference type="PROSITE" id="PS50109">
    <property type="entry name" value="HIS_KIN"/>
    <property type="match status" value="1"/>
</dbReference>
<dbReference type="Proteomes" id="UP000237423">
    <property type="component" value="Unassembled WGS sequence"/>
</dbReference>
<evidence type="ECO:0000259" key="15">
    <source>
        <dbReference type="PROSITE" id="PS50112"/>
    </source>
</evidence>
<dbReference type="GO" id="GO:0005524">
    <property type="term" value="F:ATP binding"/>
    <property type="evidence" value="ECO:0007669"/>
    <property type="project" value="UniProtKB-KW"/>
</dbReference>
<keyword evidence="5" id="KW-0547">Nucleotide-binding</keyword>
<dbReference type="AlphaFoldDB" id="A0A2S5CSI6"/>
<evidence type="ECO:0000256" key="12">
    <source>
        <dbReference type="PROSITE-ProRule" id="PRU00169"/>
    </source>
</evidence>
<dbReference type="Gene3D" id="1.20.120.160">
    <property type="entry name" value="HPT domain"/>
    <property type="match status" value="1"/>
</dbReference>
<dbReference type="InterPro" id="IPR000014">
    <property type="entry name" value="PAS"/>
</dbReference>
<dbReference type="SMART" id="SM00388">
    <property type="entry name" value="HisKA"/>
    <property type="match status" value="1"/>
</dbReference>
<dbReference type="InterPro" id="IPR003018">
    <property type="entry name" value="GAF"/>
</dbReference>
<evidence type="ECO:0000259" key="14">
    <source>
        <dbReference type="PROSITE" id="PS50110"/>
    </source>
</evidence>
<dbReference type="Pfam" id="PF00512">
    <property type="entry name" value="HisKA"/>
    <property type="match status" value="1"/>
</dbReference>
<dbReference type="InterPro" id="IPR004358">
    <property type="entry name" value="Sig_transdc_His_kin-like_C"/>
</dbReference>
<dbReference type="CDD" id="cd00156">
    <property type="entry name" value="REC"/>
    <property type="match status" value="1"/>
</dbReference>
<dbReference type="Gene3D" id="3.30.565.10">
    <property type="entry name" value="Histidine kinase-like ATPase, C-terminal domain"/>
    <property type="match status" value="1"/>
</dbReference>
<dbReference type="PANTHER" id="PTHR45339">
    <property type="entry name" value="HYBRID SIGNAL TRANSDUCTION HISTIDINE KINASE J"/>
    <property type="match status" value="1"/>
</dbReference>
<evidence type="ECO:0000256" key="6">
    <source>
        <dbReference type="ARBA" id="ARBA00022777"/>
    </source>
</evidence>
<dbReference type="PROSITE" id="PS50112">
    <property type="entry name" value="PAS"/>
    <property type="match status" value="1"/>
</dbReference>
<evidence type="ECO:0000256" key="10">
    <source>
        <dbReference type="ARBA" id="ARBA00068150"/>
    </source>
</evidence>
<protein>
    <recommendedName>
        <fullName evidence="10">Sensory/regulatory protein RpfC</fullName>
        <ecNumber evidence="2">2.7.13.3</ecNumber>
    </recommendedName>
</protein>
<dbReference type="SUPFAM" id="SSF55785">
    <property type="entry name" value="PYP-like sensor domain (PAS domain)"/>
    <property type="match status" value="1"/>
</dbReference>
<dbReference type="InterPro" id="IPR001789">
    <property type="entry name" value="Sig_transdc_resp-reg_receiver"/>
</dbReference>
<dbReference type="InterPro" id="IPR036641">
    <property type="entry name" value="HPT_dom_sf"/>
</dbReference>
<comment type="subunit">
    <text evidence="9">At low DSF concentrations, interacts with RpfF.</text>
</comment>
<dbReference type="InterPro" id="IPR008207">
    <property type="entry name" value="Sig_transdc_His_kin_Hpt_dom"/>
</dbReference>
<evidence type="ECO:0000313" key="18">
    <source>
        <dbReference type="EMBL" id="POZ53746.1"/>
    </source>
</evidence>
<dbReference type="Pfam" id="PF00072">
    <property type="entry name" value="Response_reg"/>
    <property type="match status" value="3"/>
</dbReference>
<dbReference type="InterPro" id="IPR003661">
    <property type="entry name" value="HisK_dim/P_dom"/>
</dbReference>
<dbReference type="InterPro" id="IPR035965">
    <property type="entry name" value="PAS-like_dom_sf"/>
</dbReference>
<dbReference type="SUPFAM" id="SSF52172">
    <property type="entry name" value="CheY-like"/>
    <property type="match status" value="3"/>
</dbReference>
<dbReference type="SMART" id="SM00387">
    <property type="entry name" value="HATPase_c"/>
    <property type="match status" value="1"/>
</dbReference>
<feature type="domain" description="Response regulatory" evidence="14">
    <location>
        <begin position="842"/>
        <end position="961"/>
    </location>
</feature>
<feature type="modified residue" description="Phosphohistidine" evidence="11">
    <location>
        <position position="1031"/>
    </location>
</feature>
<dbReference type="SMART" id="SM00086">
    <property type="entry name" value="PAC"/>
    <property type="match status" value="1"/>
</dbReference>
<dbReference type="GO" id="GO:0005886">
    <property type="term" value="C:plasma membrane"/>
    <property type="evidence" value="ECO:0007669"/>
    <property type="project" value="UniProtKB-SubCell"/>
</dbReference>
<dbReference type="PROSITE" id="PS50113">
    <property type="entry name" value="PAC"/>
    <property type="match status" value="1"/>
</dbReference>
<reference evidence="18 19" key="1">
    <citation type="submission" date="2017-11" db="EMBL/GenBank/DDBJ databases">
        <title>Draft Genome Sequence of Methylobacter psychrotolerans Sph1T, an Obligate Methanotroph from Low-Temperature Environments.</title>
        <authorList>
            <person name="Oshkin I.Y."/>
            <person name="Miroshnikov K."/>
            <person name="Belova S.E."/>
            <person name="Korzhenkov A."/>
            <person name="Toshchakov S.V."/>
            <person name="Dedysh S.N."/>
        </authorList>
    </citation>
    <scope>NUCLEOTIDE SEQUENCE [LARGE SCALE GENOMIC DNA]</scope>
    <source>
        <strain evidence="18 19">Sph1</strain>
    </source>
</reference>
<feature type="domain" description="PAC" evidence="16">
    <location>
        <begin position="231"/>
        <end position="285"/>
    </location>
</feature>
<dbReference type="CDD" id="cd00082">
    <property type="entry name" value="HisKA"/>
    <property type="match status" value="1"/>
</dbReference>
<evidence type="ECO:0000256" key="9">
    <source>
        <dbReference type="ARBA" id="ARBA00064003"/>
    </source>
</evidence>
<dbReference type="NCBIfam" id="TIGR00229">
    <property type="entry name" value="sensory_box"/>
    <property type="match status" value="1"/>
</dbReference>
<dbReference type="InterPro" id="IPR001610">
    <property type="entry name" value="PAC"/>
</dbReference>
<dbReference type="Pfam" id="PF01627">
    <property type="entry name" value="Hpt"/>
    <property type="match status" value="1"/>
</dbReference>
<dbReference type="InterPro" id="IPR000700">
    <property type="entry name" value="PAS-assoc_C"/>
</dbReference>
<comment type="catalytic activity">
    <reaction evidence="1">
        <text>ATP + protein L-histidine = ADP + protein N-phospho-L-histidine.</text>
        <dbReference type="EC" id="2.7.13.3"/>
    </reaction>
</comment>
<feature type="modified residue" description="4-aspartylphosphate" evidence="12">
    <location>
        <position position="753"/>
    </location>
</feature>
<dbReference type="FunFam" id="1.10.287.130:FF:000002">
    <property type="entry name" value="Two-component osmosensing histidine kinase"/>
    <property type="match status" value="1"/>
</dbReference>
<evidence type="ECO:0000259" key="17">
    <source>
        <dbReference type="PROSITE" id="PS50894"/>
    </source>
</evidence>
<dbReference type="CDD" id="cd00088">
    <property type="entry name" value="HPT"/>
    <property type="match status" value="1"/>
</dbReference>
<evidence type="ECO:0000259" key="16">
    <source>
        <dbReference type="PROSITE" id="PS50113"/>
    </source>
</evidence>
<evidence type="ECO:0000256" key="1">
    <source>
        <dbReference type="ARBA" id="ARBA00000085"/>
    </source>
</evidence>
<dbReference type="SUPFAM" id="SSF47384">
    <property type="entry name" value="Homodimeric domain of signal transducing histidine kinase"/>
    <property type="match status" value="1"/>
</dbReference>
<dbReference type="PRINTS" id="PR00344">
    <property type="entry name" value="BCTRLSENSOR"/>
</dbReference>
<evidence type="ECO:0000256" key="2">
    <source>
        <dbReference type="ARBA" id="ARBA00012438"/>
    </source>
</evidence>
<dbReference type="Pfam" id="PF02518">
    <property type="entry name" value="HATPase_c"/>
    <property type="match status" value="1"/>
</dbReference>
<evidence type="ECO:0000256" key="4">
    <source>
        <dbReference type="ARBA" id="ARBA00022679"/>
    </source>
</evidence>
<dbReference type="GO" id="GO:0000155">
    <property type="term" value="F:phosphorelay sensor kinase activity"/>
    <property type="evidence" value="ECO:0007669"/>
    <property type="project" value="InterPro"/>
</dbReference>
<dbReference type="Gene3D" id="3.30.450.40">
    <property type="match status" value="1"/>
</dbReference>
<feature type="domain" description="Response regulatory" evidence="14">
    <location>
        <begin position="8"/>
        <end position="150"/>
    </location>
</feature>
<dbReference type="InterPro" id="IPR011006">
    <property type="entry name" value="CheY-like_superfamily"/>
</dbReference>
<evidence type="ECO:0000256" key="8">
    <source>
        <dbReference type="ARBA" id="ARBA00023012"/>
    </source>
</evidence>
<dbReference type="SUPFAM" id="SSF55874">
    <property type="entry name" value="ATPase domain of HSP90 chaperone/DNA topoisomerase II/histidine kinase"/>
    <property type="match status" value="1"/>
</dbReference>
<accession>A0A2S5CSI6</accession>
<dbReference type="RefSeq" id="WP_103973357.1">
    <property type="nucleotide sequence ID" value="NZ_PGFZ01000001.1"/>
</dbReference>
<keyword evidence="8" id="KW-0902">Two-component regulatory system</keyword>
<gene>
    <name evidence="18" type="ORF">AADEFJLK_00787</name>
</gene>
<dbReference type="Gene3D" id="3.30.450.20">
    <property type="entry name" value="PAS domain"/>
    <property type="match status" value="1"/>
</dbReference>
<dbReference type="SUPFAM" id="SSF47226">
    <property type="entry name" value="Histidine-containing phosphotransfer domain, HPT domain"/>
    <property type="match status" value="1"/>
</dbReference>
<evidence type="ECO:0000259" key="13">
    <source>
        <dbReference type="PROSITE" id="PS50109"/>
    </source>
</evidence>
<feature type="domain" description="PAS" evidence="15">
    <location>
        <begin position="159"/>
        <end position="204"/>
    </location>
</feature>
<evidence type="ECO:0000313" key="19">
    <source>
        <dbReference type="Proteomes" id="UP000237423"/>
    </source>
</evidence>
<keyword evidence="6 18" id="KW-0418">Kinase</keyword>
<feature type="domain" description="HPt" evidence="17">
    <location>
        <begin position="994"/>
        <end position="1085"/>
    </location>
</feature>
<dbReference type="EMBL" id="PGFZ01000001">
    <property type="protein sequence ID" value="POZ53746.1"/>
    <property type="molecule type" value="Genomic_DNA"/>
</dbReference>
<keyword evidence="3 12" id="KW-0597">Phosphoprotein</keyword>
<proteinExistence type="predicted"/>
<feature type="domain" description="Response regulatory" evidence="14">
    <location>
        <begin position="699"/>
        <end position="819"/>
    </location>
</feature>
<dbReference type="InterPro" id="IPR003594">
    <property type="entry name" value="HATPase_dom"/>
</dbReference>
<feature type="modified residue" description="4-aspartylphosphate" evidence="12">
    <location>
        <position position="891"/>
    </location>
</feature>
<dbReference type="EC" id="2.7.13.3" evidence="2"/>
<dbReference type="InterPro" id="IPR005467">
    <property type="entry name" value="His_kinase_dom"/>
</dbReference>
<evidence type="ECO:0000256" key="7">
    <source>
        <dbReference type="ARBA" id="ARBA00022840"/>
    </source>
</evidence>
<dbReference type="CDD" id="cd17546">
    <property type="entry name" value="REC_hyHK_CKI1_RcsC-like"/>
    <property type="match status" value="1"/>
</dbReference>
<evidence type="ECO:0000256" key="3">
    <source>
        <dbReference type="ARBA" id="ARBA00022553"/>
    </source>
</evidence>
<dbReference type="PROSITE" id="PS50110">
    <property type="entry name" value="RESPONSE_REGULATORY"/>
    <property type="match status" value="3"/>
</dbReference>
<dbReference type="SMART" id="SM00091">
    <property type="entry name" value="PAS"/>
    <property type="match status" value="1"/>
</dbReference>
<dbReference type="SMART" id="SM00448">
    <property type="entry name" value="REC"/>
    <property type="match status" value="3"/>
</dbReference>
<name>A0A2S5CSI6_9GAMM</name>
<evidence type="ECO:0000256" key="11">
    <source>
        <dbReference type="PROSITE-ProRule" id="PRU00110"/>
    </source>
</evidence>
<feature type="domain" description="Histidine kinase" evidence="13">
    <location>
        <begin position="461"/>
        <end position="682"/>
    </location>
</feature>